<keyword evidence="5" id="KW-1185">Reference proteome</keyword>
<dbReference type="InterPro" id="IPR000938">
    <property type="entry name" value="CAP-Gly_domain"/>
</dbReference>
<evidence type="ECO:0000313" key="4">
    <source>
        <dbReference type="EMBL" id="EGW31874.1"/>
    </source>
</evidence>
<keyword evidence="1" id="KW-0175">Coiled coil</keyword>
<dbReference type="SMART" id="SM01052">
    <property type="entry name" value="CAP_GLY"/>
    <property type="match status" value="1"/>
</dbReference>
<dbReference type="SUPFAM" id="SSF74924">
    <property type="entry name" value="Cap-Gly domain"/>
    <property type="match status" value="1"/>
</dbReference>
<gene>
    <name evidence="4" type="ORF">SPAPADRAFT_51841</name>
</gene>
<dbReference type="AlphaFoldDB" id="G3AS25"/>
<organism evidence="5">
    <name type="scientific">Spathaspora passalidarum (strain NRRL Y-27907 / 11-Y1)</name>
    <dbReference type="NCBI Taxonomy" id="619300"/>
    <lineage>
        <taxon>Eukaryota</taxon>
        <taxon>Fungi</taxon>
        <taxon>Dikarya</taxon>
        <taxon>Ascomycota</taxon>
        <taxon>Saccharomycotina</taxon>
        <taxon>Pichiomycetes</taxon>
        <taxon>Debaryomycetaceae</taxon>
        <taxon>Spathaspora</taxon>
    </lineage>
</organism>
<feature type="coiled-coil region" evidence="1">
    <location>
        <begin position="179"/>
        <end position="240"/>
    </location>
</feature>
<dbReference type="Proteomes" id="UP000000709">
    <property type="component" value="Unassembled WGS sequence"/>
</dbReference>
<proteinExistence type="predicted"/>
<dbReference type="STRING" id="619300.G3AS25"/>
<dbReference type="GeneID" id="18871599"/>
<dbReference type="PROSITE" id="PS50245">
    <property type="entry name" value="CAP_GLY_2"/>
    <property type="match status" value="1"/>
</dbReference>
<dbReference type="Pfam" id="PF01302">
    <property type="entry name" value="CAP_GLY"/>
    <property type="match status" value="1"/>
</dbReference>
<dbReference type="KEGG" id="spaa:SPAPADRAFT_51841"/>
<evidence type="ECO:0000256" key="1">
    <source>
        <dbReference type="SAM" id="Coils"/>
    </source>
</evidence>
<dbReference type="FunCoup" id="G3AS25">
    <property type="interactions" value="169"/>
</dbReference>
<evidence type="ECO:0000256" key="2">
    <source>
        <dbReference type="SAM" id="MobiDB-lite"/>
    </source>
</evidence>
<dbReference type="OrthoDB" id="2130750at2759"/>
<evidence type="ECO:0000259" key="3">
    <source>
        <dbReference type="PROSITE" id="PS50245"/>
    </source>
</evidence>
<dbReference type="RefSeq" id="XP_007376652.1">
    <property type="nucleotide sequence ID" value="XM_007376590.1"/>
</dbReference>
<protein>
    <recommendedName>
        <fullName evidence="3">CAP-Gly domain-containing protein</fullName>
    </recommendedName>
</protein>
<feature type="region of interest" description="Disordered" evidence="2">
    <location>
        <begin position="303"/>
        <end position="348"/>
    </location>
</feature>
<dbReference type="eggNOG" id="KOG4568">
    <property type="taxonomic scope" value="Eukaryota"/>
</dbReference>
<dbReference type="OMA" id="YQKKIGC"/>
<dbReference type="EMBL" id="GL996503">
    <property type="protein sequence ID" value="EGW31874.1"/>
    <property type="molecule type" value="Genomic_DNA"/>
</dbReference>
<dbReference type="HOGENOM" id="CLU_031641_0_0_1"/>
<dbReference type="PANTHER" id="PTHR18916">
    <property type="entry name" value="DYNACTIN 1-RELATED MICROTUBULE-BINDING"/>
    <property type="match status" value="1"/>
</dbReference>
<reference evidence="4 5" key="1">
    <citation type="journal article" date="2011" name="Proc. Natl. Acad. Sci. U.S.A.">
        <title>Comparative genomics of xylose-fermenting fungi for enhanced biofuel production.</title>
        <authorList>
            <person name="Wohlbach D.J."/>
            <person name="Kuo A."/>
            <person name="Sato T.K."/>
            <person name="Potts K.M."/>
            <person name="Salamov A.A."/>
            <person name="LaButti K.M."/>
            <person name="Sun H."/>
            <person name="Clum A."/>
            <person name="Pangilinan J.L."/>
            <person name="Lindquist E.A."/>
            <person name="Lucas S."/>
            <person name="Lapidus A."/>
            <person name="Jin M."/>
            <person name="Gunawan C."/>
            <person name="Balan V."/>
            <person name="Dale B.E."/>
            <person name="Jeffries T.W."/>
            <person name="Zinkel R."/>
            <person name="Barry K.W."/>
            <person name="Grigoriev I.V."/>
            <person name="Gasch A.P."/>
        </authorList>
    </citation>
    <scope>NUCLEOTIDE SEQUENCE [LARGE SCALE GENOMIC DNA]</scope>
    <source>
        <strain evidence="5">NRRL Y-27907 / 11-Y1</strain>
    </source>
</reference>
<name>G3AS25_SPAPN</name>
<dbReference type="InParanoid" id="G3AS25"/>
<dbReference type="Gene3D" id="1.10.287.1490">
    <property type="match status" value="1"/>
</dbReference>
<accession>G3AS25</accession>
<feature type="compositionally biased region" description="Polar residues" evidence="2">
    <location>
        <begin position="312"/>
        <end position="348"/>
    </location>
</feature>
<feature type="domain" description="CAP-Gly" evidence="3">
    <location>
        <begin position="27"/>
        <end position="74"/>
    </location>
</feature>
<dbReference type="Gene3D" id="2.30.30.190">
    <property type="entry name" value="CAP Gly-rich-like domain"/>
    <property type="match status" value="1"/>
</dbReference>
<dbReference type="InterPro" id="IPR036859">
    <property type="entry name" value="CAP-Gly_dom_sf"/>
</dbReference>
<evidence type="ECO:0000313" key="5">
    <source>
        <dbReference type="Proteomes" id="UP000000709"/>
    </source>
</evidence>
<sequence length="348" mass="38872">MTASELIGTNVSIPGSPPGYGTVRYIGEIQGKSGVFVGIELHGNLASTRGKNSGFVNGIEYFHVKIPGSGLFLPYDRLRTANPGIPERSSVNISRMSNRSSIGGFVLERRQLTPELGSSTPEPRRRDTNDDTIAKLESEISSLKRIIQDKDKRLDQFAVQRQEWRAAMDELVSVQQDGIEVFEVKIHELEVECNSYKQEIERLNSELALSGLPNNSSKELAQAKEKIVQLEQDIENLLSKQVSNVDINNSGLQKQIDSLKSELESRPKMDNLLNLQKELDELDSMYHEQLQSKDQQIKQLEQEVEKLKRSHGSASSEPFAMSTSTSDELPIYQSSTPVDPSSGKNDWP</sequence>
<dbReference type="PANTHER" id="PTHR18916:SF83">
    <property type="entry name" value="TIP ELONGATION PROTEIN 1"/>
    <property type="match status" value="1"/>
</dbReference>